<sequence>MFKVNGALLGICTFELPKVFVTGRSILDVDRNYICRTNCLYDDRRLFNCAVAKIYDVNGKKHRLN</sequence>
<protein>
    <submittedName>
        <fullName evidence="1">Uncharacterized protein</fullName>
    </submittedName>
</protein>
<name>A0A2M9GSG8_9BURK</name>
<proteinExistence type="predicted"/>
<dbReference type="AlphaFoldDB" id="A0A2M9GSG8"/>
<organism evidence="1 2">
    <name type="scientific">Achromobacter ruhlandii</name>
    <dbReference type="NCBI Taxonomy" id="72557"/>
    <lineage>
        <taxon>Bacteria</taxon>
        <taxon>Pseudomonadati</taxon>
        <taxon>Pseudomonadota</taxon>
        <taxon>Betaproteobacteria</taxon>
        <taxon>Burkholderiales</taxon>
        <taxon>Alcaligenaceae</taxon>
        <taxon>Achromobacter</taxon>
    </lineage>
</organism>
<reference evidence="1 2" key="1">
    <citation type="submission" date="2020-04" db="EMBL/GenBank/DDBJ databases">
        <authorList>
            <person name="De Canck E."/>
        </authorList>
    </citation>
    <scope>NUCLEOTIDE SEQUENCE [LARGE SCALE GENOMIC DNA]</scope>
    <source>
        <strain evidence="1 2">LMG 3328</strain>
    </source>
</reference>
<dbReference type="Proteomes" id="UP000494122">
    <property type="component" value="Unassembled WGS sequence"/>
</dbReference>
<gene>
    <name evidence="1" type="ORF">LMG3328_01817</name>
</gene>
<dbReference type="EMBL" id="CADILE010000004">
    <property type="protein sequence ID" value="CAB3851763.1"/>
    <property type="molecule type" value="Genomic_DNA"/>
</dbReference>
<evidence type="ECO:0000313" key="2">
    <source>
        <dbReference type="Proteomes" id="UP000494122"/>
    </source>
</evidence>
<accession>A0A2M9GSG8</accession>
<evidence type="ECO:0000313" key="1">
    <source>
        <dbReference type="EMBL" id="CAB3851763.1"/>
    </source>
</evidence>